<gene>
    <name evidence="5" type="ORF">UO65_0974</name>
</gene>
<dbReference type="STRING" id="909613.UO65_0974"/>
<keyword evidence="3 4" id="KW-0408">Iron</keyword>
<dbReference type="Gene3D" id="1.10.630.10">
    <property type="entry name" value="Cytochrome P450"/>
    <property type="match status" value="1"/>
</dbReference>
<dbReference type="Proteomes" id="UP000019277">
    <property type="component" value="Unassembled WGS sequence"/>
</dbReference>
<dbReference type="GO" id="GO:0005506">
    <property type="term" value="F:iron ion binding"/>
    <property type="evidence" value="ECO:0007669"/>
    <property type="project" value="InterPro"/>
</dbReference>
<evidence type="ECO:0000313" key="6">
    <source>
        <dbReference type="Proteomes" id="UP000019277"/>
    </source>
</evidence>
<dbReference type="InterPro" id="IPR050121">
    <property type="entry name" value="Cytochrome_P450_monoxygenase"/>
</dbReference>
<comment type="similarity">
    <text evidence="2 4">Belongs to the cytochrome P450 family.</text>
</comment>
<dbReference type="PRINTS" id="PR00385">
    <property type="entry name" value="P450"/>
</dbReference>
<dbReference type="InterPro" id="IPR017972">
    <property type="entry name" value="Cyt_P450_CS"/>
</dbReference>
<dbReference type="EMBL" id="AYXG01000039">
    <property type="protein sequence ID" value="EWC63677.1"/>
    <property type="molecule type" value="Genomic_DNA"/>
</dbReference>
<dbReference type="InterPro" id="IPR002401">
    <property type="entry name" value="Cyt_P450_E_grp-I"/>
</dbReference>
<proteinExistence type="inferred from homology"/>
<dbReference type="PANTHER" id="PTHR24305">
    <property type="entry name" value="CYTOCHROME P450"/>
    <property type="match status" value="1"/>
</dbReference>
<dbReference type="RefSeq" id="WP_035279107.1">
    <property type="nucleotide sequence ID" value="NZ_AYXG01000039.1"/>
</dbReference>
<evidence type="ECO:0000256" key="1">
    <source>
        <dbReference type="ARBA" id="ARBA00001971"/>
    </source>
</evidence>
<comment type="cofactor">
    <cofactor evidence="1 3">
        <name>heme</name>
        <dbReference type="ChEBI" id="CHEBI:30413"/>
    </cofactor>
</comment>
<comment type="caution">
    <text evidence="5">The sequence shown here is derived from an EMBL/GenBank/DDBJ whole genome shotgun (WGS) entry which is preliminary data.</text>
</comment>
<dbReference type="PROSITE" id="PS00086">
    <property type="entry name" value="CYTOCHROME_P450"/>
    <property type="match status" value="1"/>
</dbReference>
<dbReference type="SUPFAM" id="SSF48264">
    <property type="entry name" value="Cytochrome P450"/>
    <property type="match status" value="1"/>
</dbReference>
<keyword evidence="6" id="KW-1185">Reference proteome</keyword>
<dbReference type="PRINTS" id="PR00463">
    <property type="entry name" value="EP450I"/>
</dbReference>
<keyword evidence="3 4" id="KW-0479">Metal-binding</keyword>
<dbReference type="eggNOG" id="COG2124">
    <property type="taxonomic scope" value="Bacteria"/>
</dbReference>
<keyword evidence="3 4" id="KW-0349">Heme</keyword>
<accession>W7J3Q4</accession>
<dbReference type="OrthoDB" id="5290182at2"/>
<dbReference type="Pfam" id="PF00067">
    <property type="entry name" value="p450"/>
    <property type="match status" value="1"/>
</dbReference>
<dbReference type="AlphaFoldDB" id="W7J3Q4"/>
<evidence type="ECO:0000256" key="4">
    <source>
        <dbReference type="RuleBase" id="RU000461"/>
    </source>
</evidence>
<reference evidence="5 6" key="1">
    <citation type="journal article" date="2014" name="Genome Announc.">
        <title>Draft Genome Sequence of the Antitrypanosomally Active Sponge-Associated Bacterium Actinokineospora sp. Strain EG49.</title>
        <authorList>
            <person name="Harjes J."/>
            <person name="Ryu T."/>
            <person name="Abdelmohsen U.R."/>
            <person name="Moitinho-Silva L."/>
            <person name="Horn H."/>
            <person name="Ravasi T."/>
            <person name="Hentschel U."/>
        </authorList>
    </citation>
    <scope>NUCLEOTIDE SEQUENCE [LARGE SCALE GENOMIC DNA]</scope>
    <source>
        <strain evidence="5 6">EG49</strain>
    </source>
</reference>
<dbReference type="GO" id="GO:0004497">
    <property type="term" value="F:monooxygenase activity"/>
    <property type="evidence" value="ECO:0007669"/>
    <property type="project" value="UniProtKB-KW"/>
</dbReference>
<dbReference type="GO" id="GO:0020037">
    <property type="term" value="F:heme binding"/>
    <property type="evidence" value="ECO:0007669"/>
    <property type="project" value="InterPro"/>
</dbReference>
<evidence type="ECO:0000313" key="5">
    <source>
        <dbReference type="EMBL" id="EWC63677.1"/>
    </source>
</evidence>
<evidence type="ECO:0000256" key="3">
    <source>
        <dbReference type="PIRSR" id="PIRSR602401-1"/>
    </source>
</evidence>
<organism evidence="5 6">
    <name type="scientific">Actinokineospora spheciospongiae</name>
    <dbReference type="NCBI Taxonomy" id="909613"/>
    <lineage>
        <taxon>Bacteria</taxon>
        <taxon>Bacillati</taxon>
        <taxon>Actinomycetota</taxon>
        <taxon>Actinomycetes</taxon>
        <taxon>Pseudonocardiales</taxon>
        <taxon>Pseudonocardiaceae</taxon>
        <taxon>Actinokineospora</taxon>
    </lineage>
</organism>
<evidence type="ECO:0000256" key="2">
    <source>
        <dbReference type="ARBA" id="ARBA00010617"/>
    </source>
</evidence>
<dbReference type="InterPro" id="IPR001128">
    <property type="entry name" value="Cyt_P450"/>
</dbReference>
<feature type="binding site" description="axial binding residue" evidence="3">
    <location>
        <position position="381"/>
    </location>
    <ligand>
        <name>heme</name>
        <dbReference type="ChEBI" id="CHEBI:30413"/>
    </ligand>
    <ligandPart>
        <name>Fe</name>
        <dbReference type="ChEBI" id="CHEBI:18248"/>
    </ligandPart>
</feature>
<keyword evidence="4" id="KW-0503">Monooxygenase</keyword>
<dbReference type="InterPro" id="IPR036396">
    <property type="entry name" value="Cyt_P450_sf"/>
</dbReference>
<keyword evidence="4" id="KW-0560">Oxidoreductase</keyword>
<dbReference type="PANTHER" id="PTHR24305:SF166">
    <property type="entry name" value="CYTOCHROME P450 12A4, MITOCHONDRIAL-RELATED"/>
    <property type="match status" value="1"/>
</dbReference>
<sequence length="433" mass="47956">MSAIPVFAGPPLLGLNLRFLRDPIGMFSQARRDHGDVVQLDLGLAGPLHAVFHPEGVKRVLMNGRRTHRQLLRELLGKGLFTSPSGDDWGRRRRLLTPLFRAERLAAMTPLLLGPLDEALDTRWRTGERIDLATEMKRITVAMMVEATFGTGADVDRTAARAALDFLLGYVDHQLFTFATAPRSWPTPANRRYRTDIAALRRIIGDALVARTRRPGTEPTFLDGLLEHRAGFSDEELVDEVLSIFIAGTETTGTALVWALHLLSLNGEVAEQLRAEVDDVVGQQDPTGDLLRKLRVPRAAVRESLRLYPPAWALRRVLDEPLDVGGHVLPAGARTIVSSYVTHRHPDVWSTPDAFLPERWLSGEERHRFAYFPFGAGAHQCVGNTFAQLEGDLVLTRVAQRFRLDPLPNQPTGTKPAIALTPVPAPTPLLMPV</sequence>
<name>W7J3Q4_9PSEU</name>
<protein>
    <submittedName>
        <fullName evidence="5">Cytochrome P450</fullName>
    </submittedName>
</protein>
<dbReference type="GO" id="GO:0016705">
    <property type="term" value="F:oxidoreductase activity, acting on paired donors, with incorporation or reduction of molecular oxygen"/>
    <property type="evidence" value="ECO:0007669"/>
    <property type="project" value="InterPro"/>
</dbReference>